<dbReference type="FunFam" id="3.90.550.10:FF:000011">
    <property type="entry name" value="3-deoxy-manno-octulosonate cytidylyltransferase"/>
    <property type="match status" value="1"/>
</dbReference>
<dbReference type="GO" id="GO:0033468">
    <property type="term" value="P:CMP-keto-3-deoxy-D-manno-octulosonic acid biosynthetic process"/>
    <property type="evidence" value="ECO:0007669"/>
    <property type="project" value="UniProtKB-UniRule"/>
</dbReference>
<comment type="catalytic activity">
    <reaction evidence="5">
        <text>3-deoxy-alpha-D-manno-oct-2-ulosonate + CTP = CMP-3-deoxy-beta-D-manno-octulosonate + diphosphate</text>
        <dbReference type="Rhea" id="RHEA:23448"/>
        <dbReference type="ChEBI" id="CHEBI:33019"/>
        <dbReference type="ChEBI" id="CHEBI:37563"/>
        <dbReference type="ChEBI" id="CHEBI:85986"/>
        <dbReference type="ChEBI" id="CHEBI:85987"/>
        <dbReference type="EC" id="2.7.7.38"/>
    </reaction>
</comment>
<name>A0A363UK76_9GAMM</name>
<comment type="subcellular location">
    <subcellularLocation>
        <location evidence="5">Cytoplasm</location>
    </subcellularLocation>
    <subcellularLocation>
        <location evidence="1">Membrane</location>
    </subcellularLocation>
</comment>
<evidence type="ECO:0000313" key="6">
    <source>
        <dbReference type="EMBL" id="PWN55835.1"/>
    </source>
</evidence>
<dbReference type="EMBL" id="QEQK01000008">
    <property type="protein sequence ID" value="PWN55835.1"/>
    <property type="molecule type" value="Genomic_DNA"/>
</dbReference>
<keyword evidence="5" id="KW-0963">Cytoplasm</keyword>
<reference evidence="6 7" key="1">
    <citation type="submission" date="2018-05" db="EMBL/GenBank/DDBJ databases">
        <title>Abyssibacter profundi OUC007T gen. nov., sp. nov, a marine bacterium isolated from seawater of the Mariana Trench.</title>
        <authorList>
            <person name="Zhou S."/>
        </authorList>
    </citation>
    <scope>NUCLEOTIDE SEQUENCE [LARGE SCALE GENOMIC DNA]</scope>
    <source>
        <strain evidence="6 7">OUC007</strain>
    </source>
</reference>
<evidence type="ECO:0000256" key="3">
    <source>
        <dbReference type="ARBA" id="ARBA00022695"/>
    </source>
</evidence>
<dbReference type="PANTHER" id="PTHR42866:SF2">
    <property type="entry name" value="3-DEOXY-MANNO-OCTULOSONATE CYTIDYLYLTRANSFERASE, MITOCHONDRIAL"/>
    <property type="match status" value="1"/>
</dbReference>
<dbReference type="Pfam" id="PF02348">
    <property type="entry name" value="CTP_transf_3"/>
    <property type="match status" value="1"/>
</dbReference>
<dbReference type="NCBIfam" id="TIGR00466">
    <property type="entry name" value="kdsB"/>
    <property type="match status" value="1"/>
</dbReference>
<dbReference type="RefSeq" id="WP_109720445.1">
    <property type="nucleotide sequence ID" value="NZ_QEQK01000008.1"/>
</dbReference>
<protein>
    <recommendedName>
        <fullName evidence="5">3-deoxy-manno-octulosonate cytidylyltransferase</fullName>
        <ecNumber evidence="5">2.7.7.38</ecNumber>
    </recommendedName>
    <alternativeName>
        <fullName evidence="5">CMP-2-keto-3-deoxyoctulosonic acid synthase</fullName>
        <shortName evidence="5">CKS</shortName>
        <shortName evidence="5">CMP-KDO synthase</shortName>
    </alternativeName>
</protein>
<comment type="pathway">
    <text evidence="5">Nucleotide-sugar biosynthesis; CMP-3-deoxy-D-manno-octulosonate biosynthesis; CMP-3-deoxy-D-manno-octulosonate from 3-deoxy-D-manno-octulosonate and CTP: step 1/1.</text>
</comment>
<dbReference type="InterPro" id="IPR004528">
    <property type="entry name" value="KdsB"/>
</dbReference>
<dbReference type="Proteomes" id="UP000251800">
    <property type="component" value="Unassembled WGS sequence"/>
</dbReference>
<gene>
    <name evidence="5 6" type="primary">kdsB</name>
    <name evidence="6" type="ORF">DEH80_10470</name>
</gene>
<comment type="function">
    <text evidence="5">Activates KDO (a required 8-carbon sugar) for incorporation into bacterial lipopolysaccharide in Gram-negative bacteria.</text>
</comment>
<dbReference type="InterPro" id="IPR003329">
    <property type="entry name" value="Cytidylyl_trans"/>
</dbReference>
<dbReference type="AlphaFoldDB" id="A0A363UK76"/>
<organism evidence="6 7">
    <name type="scientific">Abyssibacter profundi</name>
    <dbReference type="NCBI Taxonomy" id="2182787"/>
    <lineage>
        <taxon>Bacteria</taxon>
        <taxon>Pseudomonadati</taxon>
        <taxon>Pseudomonadota</taxon>
        <taxon>Gammaproteobacteria</taxon>
        <taxon>Chromatiales</taxon>
        <taxon>Oceanococcaceae</taxon>
        <taxon>Abyssibacter</taxon>
    </lineage>
</organism>
<sequence length="257" mass="27393">MSPSFSVVVPARYGSERFPAKVLADLHGRPLVAQTAEAGRLSGAGEVIVATDDRRVVDALAPFGLPCEMTSTAHTSGTDRIHEVAQRLGWADDHIVVNLQGDEPMMPPEIIRACVDALVANPTADIATPVHAIHQVGDFLSPHVVKVVLDGDSRARYFSRAPIPASRKALLSGVQALPDAGAWRHIGLYAYRCAALAKLAALPLAPTEQDESLEQLRALWNGMQIQAVVVAQAPPPGVDTPEDLARLQLLAPPAIRD</sequence>
<keyword evidence="4 5" id="KW-0448">Lipopolysaccharide biosynthesis</keyword>
<evidence type="ECO:0000256" key="5">
    <source>
        <dbReference type="HAMAP-Rule" id="MF_00057"/>
    </source>
</evidence>
<dbReference type="HAMAP" id="MF_00057">
    <property type="entry name" value="KdsB"/>
    <property type="match status" value="1"/>
</dbReference>
<evidence type="ECO:0000313" key="7">
    <source>
        <dbReference type="Proteomes" id="UP000251800"/>
    </source>
</evidence>
<evidence type="ECO:0000256" key="1">
    <source>
        <dbReference type="ARBA" id="ARBA00004370"/>
    </source>
</evidence>
<comment type="caution">
    <text evidence="6">The sequence shown here is derived from an EMBL/GenBank/DDBJ whole genome shotgun (WGS) entry which is preliminary data.</text>
</comment>
<dbReference type="UniPathway" id="UPA00358">
    <property type="reaction ID" value="UER00476"/>
</dbReference>
<evidence type="ECO:0000256" key="4">
    <source>
        <dbReference type="ARBA" id="ARBA00022985"/>
    </source>
</evidence>
<dbReference type="InterPro" id="IPR029044">
    <property type="entry name" value="Nucleotide-diphossugar_trans"/>
</dbReference>
<dbReference type="PANTHER" id="PTHR42866">
    <property type="entry name" value="3-DEOXY-MANNO-OCTULOSONATE CYTIDYLYLTRANSFERASE"/>
    <property type="match status" value="1"/>
</dbReference>
<dbReference type="Gene3D" id="3.90.550.10">
    <property type="entry name" value="Spore Coat Polysaccharide Biosynthesis Protein SpsA, Chain A"/>
    <property type="match status" value="1"/>
</dbReference>
<dbReference type="OrthoDB" id="9815559at2"/>
<dbReference type="GO" id="GO:0009103">
    <property type="term" value="P:lipopolysaccharide biosynthetic process"/>
    <property type="evidence" value="ECO:0007669"/>
    <property type="project" value="UniProtKB-UniRule"/>
</dbReference>
<dbReference type="EC" id="2.7.7.38" evidence="5"/>
<keyword evidence="2 5" id="KW-0808">Transferase</keyword>
<comment type="similarity">
    <text evidence="5">Belongs to the KdsB family.</text>
</comment>
<dbReference type="SUPFAM" id="SSF53448">
    <property type="entry name" value="Nucleotide-diphospho-sugar transferases"/>
    <property type="match status" value="1"/>
</dbReference>
<evidence type="ECO:0000256" key="2">
    <source>
        <dbReference type="ARBA" id="ARBA00022679"/>
    </source>
</evidence>
<dbReference type="GO" id="GO:0005829">
    <property type="term" value="C:cytosol"/>
    <property type="evidence" value="ECO:0007669"/>
    <property type="project" value="TreeGrafter"/>
</dbReference>
<proteinExistence type="inferred from homology"/>
<dbReference type="CDD" id="cd02517">
    <property type="entry name" value="CMP-KDO-Synthetase"/>
    <property type="match status" value="1"/>
</dbReference>
<keyword evidence="3 5" id="KW-0548">Nucleotidyltransferase</keyword>
<dbReference type="NCBIfam" id="NF003952">
    <property type="entry name" value="PRK05450.1-5"/>
    <property type="match status" value="1"/>
</dbReference>
<accession>A0A363UK76</accession>
<keyword evidence="7" id="KW-1185">Reference proteome</keyword>
<dbReference type="GO" id="GO:0016020">
    <property type="term" value="C:membrane"/>
    <property type="evidence" value="ECO:0007669"/>
    <property type="project" value="UniProtKB-SubCell"/>
</dbReference>
<dbReference type="GO" id="GO:0008690">
    <property type="term" value="F:3-deoxy-manno-octulosonate cytidylyltransferase activity"/>
    <property type="evidence" value="ECO:0007669"/>
    <property type="project" value="UniProtKB-UniRule"/>
</dbReference>